<feature type="compositionally biased region" description="Polar residues" evidence="1">
    <location>
        <begin position="792"/>
        <end position="827"/>
    </location>
</feature>
<evidence type="ECO:0000313" key="3">
    <source>
        <dbReference type="Proteomes" id="UP000596742"/>
    </source>
</evidence>
<gene>
    <name evidence="2" type="ORF">MGAL_10B001895</name>
</gene>
<accession>A0A8B6BGE4</accession>
<proteinExistence type="predicted"/>
<dbReference type="EMBL" id="UYJE01000131">
    <property type="protein sequence ID" value="VDH90374.1"/>
    <property type="molecule type" value="Genomic_DNA"/>
</dbReference>
<reference evidence="2" key="1">
    <citation type="submission" date="2018-11" db="EMBL/GenBank/DDBJ databases">
        <authorList>
            <person name="Alioto T."/>
            <person name="Alioto T."/>
        </authorList>
    </citation>
    <scope>NUCLEOTIDE SEQUENCE</scope>
</reference>
<feature type="region of interest" description="Disordered" evidence="1">
    <location>
        <begin position="127"/>
        <end position="153"/>
    </location>
</feature>
<evidence type="ECO:0000313" key="2">
    <source>
        <dbReference type="EMBL" id="VDH90374.1"/>
    </source>
</evidence>
<feature type="region of interest" description="Disordered" evidence="1">
    <location>
        <begin position="670"/>
        <end position="704"/>
    </location>
</feature>
<protein>
    <submittedName>
        <fullName evidence="2">Uncharacterized protein</fullName>
    </submittedName>
</protein>
<feature type="region of interest" description="Disordered" evidence="1">
    <location>
        <begin position="792"/>
        <end position="830"/>
    </location>
</feature>
<feature type="compositionally biased region" description="Polar residues" evidence="1">
    <location>
        <begin position="684"/>
        <end position="704"/>
    </location>
</feature>
<sequence>MLQYAAGGKRINRKRKYREIETRLGPKKHEKVKCSYAIDFKTGDSKKSSNADVKEKATENKRIIKKLPEREVAVDLDLEVTEHENPYSPHSNGSISPFPTESTESLDLGEDECTNTAVPIAISSLSLTQTKDSSSKDDQNDSQSTYEFSGQPLHEETLATSNTSSLNCTDKLNLTYEFSSHGPKDAYPVSKAINLCEPSKTQEKLFPDYSVNCKSKPKRTSKQLVSQEIVKLHQQTSNQKVTSPQESTYQLTPLMTHSLPLSNHDSQLDNRCLDALTRLNVRSLLNSMTSFIATEFPASGNESSVKSKSNSNLQFPNTVISPFCSEPDPTVIPSTSSRFCIVKTSDKETLNVPITHSNTTSGERLLYQQAVTNNIKSTVEPNKALPGSSNCLHITDSTERIHTRKQKTQSKLDDCISSIYQNVTVKQERMTESSSGNSFNSQTSLNVRSNEIKILEKIFPVPSFPNSASANTAVSTTIQVGDRYFKVTASKQKQETKVKNTSFSLESVSTTITSPLFSKPKLQKSSGTTSIPTLSTPIMSIPNFQLLIPSTYHKSTEPEAHHQSVLQQLLGSVITKERLSKQPSIKETQLTSPVGATHQMHQNPNYIAVGNQRYHEMFGRPSLPVSQASTNLNYKSPLSLTETIYSFIRPQKELSSEIPSSSAENMITKTNQPQEQLTKEPLSQLETSTGDGNRQLFTSASSNTSKDSLQIQNIMVLDHSNDGVPSQVKNIETTSMTNVKQDLKTWILSRHQRDRMKEVLSSSLCFSSNQEKHSDSLLGPKKLTKSTIRTMLTQNNTNHSRESPNSVQKYSKSTDIPQNKLTQQPSKQPMVRSFQMDQSLSIINQNHQKVRLSKFTFKICIKMYQRKRIHKF</sequence>
<dbReference type="AlphaFoldDB" id="A0A8B6BGE4"/>
<dbReference type="Proteomes" id="UP000596742">
    <property type="component" value="Unassembled WGS sequence"/>
</dbReference>
<feature type="compositionally biased region" description="Polar residues" evidence="1">
    <location>
        <begin position="88"/>
        <end position="105"/>
    </location>
</feature>
<comment type="caution">
    <text evidence="2">The sequence shown here is derived from an EMBL/GenBank/DDBJ whole genome shotgun (WGS) entry which is preliminary data.</text>
</comment>
<evidence type="ECO:0000256" key="1">
    <source>
        <dbReference type="SAM" id="MobiDB-lite"/>
    </source>
</evidence>
<organism evidence="2 3">
    <name type="scientific">Mytilus galloprovincialis</name>
    <name type="common">Mediterranean mussel</name>
    <dbReference type="NCBI Taxonomy" id="29158"/>
    <lineage>
        <taxon>Eukaryota</taxon>
        <taxon>Metazoa</taxon>
        <taxon>Spiralia</taxon>
        <taxon>Lophotrochozoa</taxon>
        <taxon>Mollusca</taxon>
        <taxon>Bivalvia</taxon>
        <taxon>Autobranchia</taxon>
        <taxon>Pteriomorphia</taxon>
        <taxon>Mytilida</taxon>
        <taxon>Mytiloidea</taxon>
        <taxon>Mytilidae</taxon>
        <taxon>Mytilinae</taxon>
        <taxon>Mytilus</taxon>
    </lineage>
</organism>
<dbReference type="OrthoDB" id="6181988at2759"/>
<keyword evidence="3" id="KW-1185">Reference proteome</keyword>
<feature type="region of interest" description="Disordered" evidence="1">
    <location>
        <begin position="83"/>
        <end position="106"/>
    </location>
</feature>
<name>A0A8B6BGE4_MYTGA</name>